<comment type="caution">
    <text evidence="12">The sequence shown here is derived from an EMBL/GenBank/DDBJ whole genome shotgun (WGS) entry which is preliminary data.</text>
</comment>
<comment type="subcellular location">
    <subcellularLocation>
        <location evidence="2">Membrane</location>
    </subcellularLocation>
</comment>
<proteinExistence type="inferred from homology"/>
<dbReference type="PANTHER" id="PTHR47943:SF8">
    <property type="entry name" value="CYTOCHROME P450"/>
    <property type="match status" value="1"/>
</dbReference>
<dbReference type="InterPro" id="IPR002401">
    <property type="entry name" value="Cyt_P450_E_grp-I"/>
</dbReference>
<dbReference type="Pfam" id="PF00067">
    <property type="entry name" value="p450"/>
    <property type="match status" value="1"/>
</dbReference>
<dbReference type="GO" id="GO:0005506">
    <property type="term" value="F:iron ion binding"/>
    <property type="evidence" value="ECO:0007669"/>
    <property type="project" value="InterPro"/>
</dbReference>
<evidence type="ECO:0000256" key="7">
    <source>
        <dbReference type="ARBA" id="ARBA00023004"/>
    </source>
</evidence>
<dbReference type="Gene3D" id="1.10.630.10">
    <property type="entry name" value="Cytochrome P450"/>
    <property type="match status" value="2"/>
</dbReference>
<sequence>MMDELLKLSNNVICQMMMGFSYSATSSEAVEAKHVAREVTKIFGEFNVSDFVWFLKRLDLQGFEKRYKDIHRRYDALLENVISEREENRRKGQGNDGKGNDFLDLLLDVMEDEKAEIKITRNHIKALILVTIIKEAFRLHPPIPMIIRKSNESVTVKGYDIPVGSMLFVNVWSIGRNPKYWESPLDFNPNRFLEGGTLKGSLDVKGQNFKLLPFGTGRRSCPGIGMVMRQLPVVVASLIQCFDWNVNDKEALNVDEGAGLTVPRATNLVFRPLVRKNAPFIV</sequence>
<keyword evidence="7 10" id="KW-0408">Iron</keyword>
<evidence type="ECO:0000256" key="9">
    <source>
        <dbReference type="ARBA" id="ARBA00023136"/>
    </source>
</evidence>
<evidence type="ECO:0000256" key="11">
    <source>
        <dbReference type="RuleBase" id="RU000461"/>
    </source>
</evidence>
<dbReference type="InterPro" id="IPR036396">
    <property type="entry name" value="Cyt_P450_sf"/>
</dbReference>
<keyword evidence="6 11" id="KW-0560">Oxidoreductase</keyword>
<evidence type="ECO:0000256" key="2">
    <source>
        <dbReference type="ARBA" id="ARBA00004370"/>
    </source>
</evidence>
<comment type="similarity">
    <text evidence="3 11">Belongs to the cytochrome P450 family.</text>
</comment>
<dbReference type="PANTHER" id="PTHR47943">
    <property type="entry name" value="CYTOCHROME P450 93A3-LIKE"/>
    <property type="match status" value="1"/>
</dbReference>
<dbReference type="GO" id="GO:0020037">
    <property type="term" value="F:heme binding"/>
    <property type="evidence" value="ECO:0007669"/>
    <property type="project" value="InterPro"/>
</dbReference>
<protein>
    <submittedName>
        <fullName evidence="12">Uncharacterized protein</fullName>
    </submittedName>
</protein>
<keyword evidence="4 10" id="KW-0349">Heme</keyword>
<dbReference type="PROSITE" id="PS00086">
    <property type="entry name" value="CYTOCHROME_P450"/>
    <property type="match status" value="1"/>
</dbReference>
<reference evidence="12" key="1">
    <citation type="submission" date="2022-06" db="EMBL/GenBank/DDBJ databases">
        <title>Uncovering the hologenomic basis of an extraordinary plant invasion.</title>
        <authorList>
            <person name="Bieker V.C."/>
            <person name="Martin M.D."/>
            <person name="Gilbert T."/>
            <person name="Hodgins K."/>
            <person name="Battlay P."/>
            <person name="Petersen B."/>
            <person name="Wilson J."/>
        </authorList>
    </citation>
    <scope>NUCLEOTIDE SEQUENCE</scope>
    <source>
        <strain evidence="12">AA19_3_7</strain>
        <tissue evidence="12">Leaf</tissue>
    </source>
</reference>
<evidence type="ECO:0000313" key="13">
    <source>
        <dbReference type="Proteomes" id="UP001206925"/>
    </source>
</evidence>
<dbReference type="PRINTS" id="PR00463">
    <property type="entry name" value="EP450I"/>
</dbReference>
<dbReference type="Proteomes" id="UP001206925">
    <property type="component" value="Unassembled WGS sequence"/>
</dbReference>
<organism evidence="12 13">
    <name type="scientific">Ambrosia artemisiifolia</name>
    <name type="common">Common ragweed</name>
    <dbReference type="NCBI Taxonomy" id="4212"/>
    <lineage>
        <taxon>Eukaryota</taxon>
        <taxon>Viridiplantae</taxon>
        <taxon>Streptophyta</taxon>
        <taxon>Embryophyta</taxon>
        <taxon>Tracheophyta</taxon>
        <taxon>Spermatophyta</taxon>
        <taxon>Magnoliopsida</taxon>
        <taxon>eudicotyledons</taxon>
        <taxon>Gunneridae</taxon>
        <taxon>Pentapetalae</taxon>
        <taxon>asterids</taxon>
        <taxon>campanulids</taxon>
        <taxon>Asterales</taxon>
        <taxon>Asteraceae</taxon>
        <taxon>Asteroideae</taxon>
        <taxon>Heliantheae alliance</taxon>
        <taxon>Heliantheae</taxon>
        <taxon>Ambrosia</taxon>
    </lineage>
</organism>
<dbReference type="AlphaFoldDB" id="A0AAD5CCG9"/>
<dbReference type="GO" id="GO:0016705">
    <property type="term" value="F:oxidoreductase activity, acting on paired donors, with incorporation or reduction of molecular oxygen"/>
    <property type="evidence" value="ECO:0007669"/>
    <property type="project" value="InterPro"/>
</dbReference>
<evidence type="ECO:0000256" key="4">
    <source>
        <dbReference type="ARBA" id="ARBA00022617"/>
    </source>
</evidence>
<gene>
    <name evidence="12" type="ORF">M8C21_011706</name>
</gene>
<keyword evidence="5 10" id="KW-0479">Metal-binding</keyword>
<evidence type="ECO:0000256" key="6">
    <source>
        <dbReference type="ARBA" id="ARBA00023002"/>
    </source>
</evidence>
<evidence type="ECO:0000256" key="10">
    <source>
        <dbReference type="PIRSR" id="PIRSR602401-1"/>
    </source>
</evidence>
<dbReference type="InterPro" id="IPR017972">
    <property type="entry name" value="Cyt_P450_CS"/>
</dbReference>
<keyword evidence="13" id="KW-1185">Reference proteome</keyword>
<evidence type="ECO:0000313" key="12">
    <source>
        <dbReference type="EMBL" id="KAI7738825.1"/>
    </source>
</evidence>
<dbReference type="GO" id="GO:0016020">
    <property type="term" value="C:membrane"/>
    <property type="evidence" value="ECO:0007669"/>
    <property type="project" value="UniProtKB-SubCell"/>
</dbReference>
<name>A0AAD5CCG9_AMBAR</name>
<dbReference type="GO" id="GO:0004497">
    <property type="term" value="F:monooxygenase activity"/>
    <property type="evidence" value="ECO:0007669"/>
    <property type="project" value="UniProtKB-KW"/>
</dbReference>
<evidence type="ECO:0000256" key="3">
    <source>
        <dbReference type="ARBA" id="ARBA00010617"/>
    </source>
</evidence>
<evidence type="ECO:0000256" key="1">
    <source>
        <dbReference type="ARBA" id="ARBA00001971"/>
    </source>
</evidence>
<evidence type="ECO:0000256" key="8">
    <source>
        <dbReference type="ARBA" id="ARBA00023033"/>
    </source>
</evidence>
<accession>A0AAD5CCG9</accession>
<comment type="cofactor">
    <cofactor evidence="1 10">
        <name>heme</name>
        <dbReference type="ChEBI" id="CHEBI:30413"/>
    </cofactor>
</comment>
<evidence type="ECO:0000256" key="5">
    <source>
        <dbReference type="ARBA" id="ARBA00022723"/>
    </source>
</evidence>
<feature type="binding site" description="axial binding residue" evidence="10">
    <location>
        <position position="221"/>
    </location>
    <ligand>
        <name>heme</name>
        <dbReference type="ChEBI" id="CHEBI:30413"/>
    </ligand>
    <ligandPart>
        <name>Fe</name>
        <dbReference type="ChEBI" id="CHEBI:18248"/>
    </ligandPart>
</feature>
<dbReference type="SUPFAM" id="SSF48264">
    <property type="entry name" value="Cytochrome P450"/>
    <property type="match status" value="1"/>
</dbReference>
<keyword evidence="9" id="KW-0472">Membrane</keyword>
<dbReference type="EMBL" id="JAMZMK010008714">
    <property type="protein sequence ID" value="KAI7738825.1"/>
    <property type="molecule type" value="Genomic_DNA"/>
</dbReference>
<dbReference type="InterPro" id="IPR001128">
    <property type="entry name" value="Cyt_P450"/>
</dbReference>
<keyword evidence="8 11" id="KW-0503">Monooxygenase</keyword>